<gene>
    <name evidence="1" type="ORF">CROQUDRAFT_110131</name>
</gene>
<organism evidence="1 2">
    <name type="scientific">Cronartium quercuum f. sp. fusiforme G11</name>
    <dbReference type="NCBI Taxonomy" id="708437"/>
    <lineage>
        <taxon>Eukaryota</taxon>
        <taxon>Fungi</taxon>
        <taxon>Dikarya</taxon>
        <taxon>Basidiomycota</taxon>
        <taxon>Pucciniomycotina</taxon>
        <taxon>Pucciniomycetes</taxon>
        <taxon>Pucciniales</taxon>
        <taxon>Coleosporiaceae</taxon>
        <taxon>Cronartium</taxon>
    </lineage>
</organism>
<reference evidence="1" key="1">
    <citation type="submission" date="2013-11" db="EMBL/GenBank/DDBJ databases">
        <title>Genome sequence of the fusiform rust pathogen reveals effectors for host alternation and coevolution with pine.</title>
        <authorList>
            <consortium name="DOE Joint Genome Institute"/>
            <person name="Smith K."/>
            <person name="Pendleton A."/>
            <person name="Kubisiak T."/>
            <person name="Anderson C."/>
            <person name="Salamov A."/>
            <person name="Aerts A."/>
            <person name="Riley R."/>
            <person name="Clum A."/>
            <person name="Lindquist E."/>
            <person name="Ence D."/>
            <person name="Campbell M."/>
            <person name="Kronenberg Z."/>
            <person name="Feau N."/>
            <person name="Dhillon B."/>
            <person name="Hamelin R."/>
            <person name="Burleigh J."/>
            <person name="Smith J."/>
            <person name="Yandell M."/>
            <person name="Nelson C."/>
            <person name="Grigoriev I."/>
            <person name="Davis J."/>
        </authorList>
    </citation>
    <scope>NUCLEOTIDE SEQUENCE</scope>
    <source>
        <strain evidence="1">G11</strain>
    </source>
</reference>
<comment type="caution">
    <text evidence="1">The sequence shown here is derived from an EMBL/GenBank/DDBJ whole genome shotgun (WGS) entry which is preliminary data.</text>
</comment>
<dbReference type="AlphaFoldDB" id="A0A9P6T7J8"/>
<accession>A0A9P6T7J8</accession>
<evidence type="ECO:0000313" key="2">
    <source>
        <dbReference type="Proteomes" id="UP000886653"/>
    </source>
</evidence>
<dbReference type="EMBL" id="MU167363">
    <property type="protein sequence ID" value="KAG0142011.1"/>
    <property type="molecule type" value="Genomic_DNA"/>
</dbReference>
<protein>
    <submittedName>
        <fullName evidence="1">Uncharacterized protein</fullName>
    </submittedName>
</protein>
<evidence type="ECO:0000313" key="1">
    <source>
        <dbReference type="EMBL" id="KAG0142011.1"/>
    </source>
</evidence>
<sequence>MSLPDESPALVPWIALFNHTSFLTQASVEFQTVITFRAVEGIQITQARAFLTTPNGAGVTGLFEFYNIRSNGHVGVVLSVTGVDTIASIMDHRYHSELFSFLVHTYPIPPGANLKALRL</sequence>
<dbReference type="Proteomes" id="UP000886653">
    <property type="component" value="Unassembled WGS sequence"/>
</dbReference>
<keyword evidence="2" id="KW-1185">Reference proteome</keyword>
<name>A0A9P6T7J8_9BASI</name>
<proteinExistence type="predicted"/>